<protein>
    <recommendedName>
        <fullName evidence="2">BSD domain-containing protein</fullName>
    </recommendedName>
</protein>
<sequence>MLSSLKSYIISELFKEEEESKPSQIDKQSIEDPSRESSERSVDDNNDSFVSGFKEIISFASESSAKIAAELKSTVRQVSERIAASKPFVEFDRAHADFVAERKKVSSGENVLSTNILYSACKNGGELDEESHKRQQRIREEVFRLSIDEQNFLRPPPHGSCFRWSPQLAALHMPLAMGLLNEDGNLASMRFKLVPRRMKEDDFWRNYFYRVSLIRQSENLPGEIHFSNETTEECESNTKSTLSSDNTKVDMPKDGNSQKKQSSTMSSPAALSLSSDSVDEIEAELMLEESDLENTIVIDEELENEILAELNGLKGKRDPTPP</sequence>
<dbReference type="SUPFAM" id="SSF140383">
    <property type="entry name" value="BSD domain-like"/>
    <property type="match status" value="1"/>
</dbReference>
<organism evidence="3 4">
    <name type="scientific">Hymenolepis diminuta</name>
    <name type="common">Rat tapeworm</name>
    <dbReference type="NCBI Taxonomy" id="6216"/>
    <lineage>
        <taxon>Eukaryota</taxon>
        <taxon>Metazoa</taxon>
        <taxon>Spiralia</taxon>
        <taxon>Lophotrochozoa</taxon>
        <taxon>Platyhelminthes</taxon>
        <taxon>Cestoda</taxon>
        <taxon>Eucestoda</taxon>
        <taxon>Cyclophyllidea</taxon>
        <taxon>Hymenolepididae</taxon>
        <taxon>Hymenolepis</taxon>
    </lineage>
</organism>
<dbReference type="GO" id="GO:0005634">
    <property type="term" value="C:nucleus"/>
    <property type="evidence" value="ECO:0007669"/>
    <property type="project" value="TreeGrafter"/>
</dbReference>
<dbReference type="SMART" id="SM00751">
    <property type="entry name" value="BSD"/>
    <property type="match status" value="1"/>
</dbReference>
<dbReference type="Pfam" id="PF03909">
    <property type="entry name" value="BSD"/>
    <property type="match status" value="1"/>
</dbReference>
<evidence type="ECO:0000256" key="1">
    <source>
        <dbReference type="SAM" id="MobiDB-lite"/>
    </source>
</evidence>
<dbReference type="PANTHER" id="PTHR16019">
    <property type="entry name" value="SYNAPSE-ASSOCIATED PROTEIN"/>
    <property type="match status" value="1"/>
</dbReference>
<dbReference type="PANTHER" id="PTHR16019:SF6">
    <property type="entry name" value="SYNAPSE-ASSOCIATED PROTEIN 1"/>
    <property type="match status" value="1"/>
</dbReference>
<dbReference type="AlphaFoldDB" id="A0A564XV35"/>
<evidence type="ECO:0000259" key="2">
    <source>
        <dbReference type="PROSITE" id="PS50858"/>
    </source>
</evidence>
<feature type="compositionally biased region" description="Basic and acidic residues" evidence="1">
    <location>
        <begin position="28"/>
        <end position="43"/>
    </location>
</feature>
<dbReference type="GO" id="GO:0038203">
    <property type="term" value="P:TORC2 signaling"/>
    <property type="evidence" value="ECO:0007669"/>
    <property type="project" value="TreeGrafter"/>
</dbReference>
<feature type="compositionally biased region" description="Low complexity" evidence="1">
    <location>
        <begin position="262"/>
        <end position="276"/>
    </location>
</feature>
<feature type="compositionally biased region" description="Basic and acidic residues" evidence="1">
    <location>
        <begin position="247"/>
        <end position="257"/>
    </location>
</feature>
<reference evidence="3 4" key="1">
    <citation type="submission" date="2019-07" db="EMBL/GenBank/DDBJ databases">
        <authorList>
            <person name="Jastrzebski P J."/>
            <person name="Paukszto L."/>
            <person name="Jastrzebski P J."/>
        </authorList>
    </citation>
    <scope>NUCLEOTIDE SEQUENCE [LARGE SCALE GENOMIC DNA]</scope>
    <source>
        <strain evidence="3 4">WMS-il1</strain>
    </source>
</reference>
<dbReference type="InterPro" id="IPR035925">
    <property type="entry name" value="BSD_dom_sf"/>
</dbReference>
<gene>
    <name evidence="3" type="ORF">WMSIL1_LOCUS256</name>
</gene>
<dbReference type="PROSITE" id="PS50858">
    <property type="entry name" value="BSD"/>
    <property type="match status" value="1"/>
</dbReference>
<dbReference type="GO" id="GO:0005794">
    <property type="term" value="C:Golgi apparatus"/>
    <property type="evidence" value="ECO:0007669"/>
    <property type="project" value="TreeGrafter"/>
</dbReference>
<dbReference type="InterPro" id="IPR051494">
    <property type="entry name" value="BSD_domain-containing"/>
</dbReference>
<dbReference type="GO" id="GO:0048172">
    <property type="term" value="P:regulation of short-term neuronal synaptic plasticity"/>
    <property type="evidence" value="ECO:0007669"/>
    <property type="project" value="TreeGrafter"/>
</dbReference>
<evidence type="ECO:0000313" key="4">
    <source>
        <dbReference type="Proteomes" id="UP000321570"/>
    </source>
</evidence>
<keyword evidence="4" id="KW-1185">Reference proteome</keyword>
<dbReference type="InterPro" id="IPR005607">
    <property type="entry name" value="BSD_dom"/>
</dbReference>
<evidence type="ECO:0000313" key="3">
    <source>
        <dbReference type="EMBL" id="VUZ38867.1"/>
    </source>
</evidence>
<feature type="region of interest" description="Disordered" evidence="1">
    <location>
        <begin position="227"/>
        <end position="277"/>
    </location>
</feature>
<name>A0A564XV35_HYMDI</name>
<feature type="region of interest" description="Disordered" evidence="1">
    <location>
        <begin position="16"/>
        <end position="46"/>
    </location>
</feature>
<accession>A0A564XV35</accession>
<proteinExistence type="predicted"/>
<dbReference type="Proteomes" id="UP000321570">
    <property type="component" value="Unassembled WGS sequence"/>
</dbReference>
<feature type="domain" description="BSD" evidence="2">
    <location>
        <begin position="179"/>
        <end position="215"/>
    </location>
</feature>
<dbReference type="EMBL" id="CABIJS010000008">
    <property type="protein sequence ID" value="VUZ38867.1"/>
    <property type="molecule type" value="Genomic_DNA"/>
</dbReference>
<dbReference type="Gene3D" id="1.10.3970.10">
    <property type="entry name" value="BSD domain"/>
    <property type="match status" value="1"/>
</dbReference>